<dbReference type="Gene3D" id="3.40.50.300">
    <property type="entry name" value="P-loop containing nucleotide triphosphate hydrolases"/>
    <property type="match status" value="1"/>
</dbReference>
<accession>A0AAW0A604</accession>
<comment type="caution">
    <text evidence="5">The sequence shown here is derived from an EMBL/GenBank/DDBJ whole genome shotgun (WGS) entry which is preliminary data.</text>
</comment>
<keyword evidence="3" id="KW-0067">ATP-binding</keyword>
<dbReference type="GO" id="GO:0006515">
    <property type="term" value="P:protein quality control for misfolded or incompletely synthesized proteins"/>
    <property type="evidence" value="ECO:0007669"/>
    <property type="project" value="TreeGrafter"/>
</dbReference>
<name>A0AAW0A604_9AGAR</name>
<comment type="similarity">
    <text evidence="1">Belongs to the AFG1 ATPase family.</text>
</comment>
<reference evidence="5 6" key="1">
    <citation type="journal article" date="2024" name="J Genomics">
        <title>Draft genome sequencing and assembly of Favolaschia claudopus CIRM-BRFM 2984 isolated from oak limbs.</title>
        <authorList>
            <person name="Navarro D."/>
            <person name="Drula E."/>
            <person name="Chaduli D."/>
            <person name="Cazenave R."/>
            <person name="Ahrendt S."/>
            <person name="Wang J."/>
            <person name="Lipzen A."/>
            <person name="Daum C."/>
            <person name="Barry K."/>
            <person name="Grigoriev I.V."/>
            <person name="Favel A."/>
            <person name="Rosso M.N."/>
            <person name="Martin F."/>
        </authorList>
    </citation>
    <scope>NUCLEOTIDE SEQUENCE [LARGE SCALE GENOMIC DNA]</scope>
    <source>
        <strain evidence="5 6">CIRM-BRFM 2984</strain>
    </source>
</reference>
<dbReference type="Proteomes" id="UP001362999">
    <property type="component" value="Unassembled WGS sequence"/>
</dbReference>
<protein>
    <submittedName>
        <fullName evidence="5">AFG1-like ATPase-domain-containing protein</fullName>
    </submittedName>
</protein>
<dbReference type="SUPFAM" id="SSF52540">
    <property type="entry name" value="P-loop containing nucleoside triphosphate hydrolases"/>
    <property type="match status" value="1"/>
</dbReference>
<dbReference type="AlphaFoldDB" id="A0AAW0A604"/>
<dbReference type="GO" id="GO:0005739">
    <property type="term" value="C:mitochondrion"/>
    <property type="evidence" value="ECO:0007669"/>
    <property type="project" value="TreeGrafter"/>
</dbReference>
<gene>
    <name evidence="5" type="ORF">R3P38DRAFT_2796296</name>
</gene>
<organism evidence="5 6">
    <name type="scientific">Favolaschia claudopus</name>
    <dbReference type="NCBI Taxonomy" id="2862362"/>
    <lineage>
        <taxon>Eukaryota</taxon>
        <taxon>Fungi</taxon>
        <taxon>Dikarya</taxon>
        <taxon>Basidiomycota</taxon>
        <taxon>Agaricomycotina</taxon>
        <taxon>Agaricomycetes</taxon>
        <taxon>Agaricomycetidae</taxon>
        <taxon>Agaricales</taxon>
        <taxon>Marasmiineae</taxon>
        <taxon>Mycenaceae</taxon>
        <taxon>Favolaschia</taxon>
    </lineage>
</organism>
<evidence type="ECO:0000256" key="1">
    <source>
        <dbReference type="ARBA" id="ARBA00010322"/>
    </source>
</evidence>
<dbReference type="PANTHER" id="PTHR12169:SF6">
    <property type="entry name" value="AFG1-LIKE ATPASE"/>
    <property type="match status" value="1"/>
</dbReference>
<dbReference type="Pfam" id="PF03969">
    <property type="entry name" value="AFG1_ATPase"/>
    <property type="match status" value="1"/>
</dbReference>
<evidence type="ECO:0000313" key="6">
    <source>
        <dbReference type="Proteomes" id="UP001362999"/>
    </source>
</evidence>
<evidence type="ECO:0000256" key="4">
    <source>
        <dbReference type="SAM" id="MobiDB-lite"/>
    </source>
</evidence>
<dbReference type="GO" id="GO:0016887">
    <property type="term" value="F:ATP hydrolysis activity"/>
    <property type="evidence" value="ECO:0007669"/>
    <property type="project" value="InterPro"/>
</dbReference>
<keyword evidence="6" id="KW-1185">Reference proteome</keyword>
<proteinExistence type="inferred from homology"/>
<feature type="region of interest" description="Disordered" evidence="4">
    <location>
        <begin position="108"/>
        <end position="135"/>
    </location>
</feature>
<evidence type="ECO:0000256" key="3">
    <source>
        <dbReference type="ARBA" id="ARBA00022840"/>
    </source>
</evidence>
<dbReference type="InterPro" id="IPR027417">
    <property type="entry name" value="P-loop_NTPase"/>
</dbReference>
<evidence type="ECO:0000256" key="2">
    <source>
        <dbReference type="ARBA" id="ARBA00022741"/>
    </source>
</evidence>
<dbReference type="EMBL" id="JAWWNJ010000085">
    <property type="protein sequence ID" value="KAK7000987.1"/>
    <property type="molecule type" value="Genomic_DNA"/>
</dbReference>
<dbReference type="InterPro" id="IPR005654">
    <property type="entry name" value="ATPase_AFG1-like"/>
</dbReference>
<keyword evidence="2" id="KW-0547">Nucleotide-binding</keyword>
<evidence type="ECO:0000313" key="5">
    <source>
        <dbReference type="EMBL" id="KAK7000987.1"/>
    </source>
</evidence>
<dbReference type="PANTHER" id="PTHR12169">
    <property type="entry name" value="ATPASE N2B"/>
    <property type="match status" value="1"/>
</dbReference>
<dbReference type="NCBIfam" id="NF040713">
    <property type="entry name" value="ZapE"/>
    <property type="match status" value="1"/>
</dbReference>
<sequence>MALSSCLLSTQLLSAFCFFLTEFNGSFALWNVRLKRYDQMLVRDGNQTVGMKEEGGISRRRAEGRVFEVARRLRKKWQGTQHKTLKSTIALIPKAAARRLVEVKSKYLSRKQKNERRTTSKPPQPNPTVLDATHPPSINILTGVQELGGKETRAVGYIWLNQQSHALLNSRKQGQRIFSLSSLRSSPDNLFSSSPESLLPPLPAPHQRSSLRSFLLFFSTTTYLLDAAAAIEFALEVQHRRDPRGAPSEASYKFWTSREREVAMRFRVPVSDETRTTRRRVECLQYLQSSILAFPRTTRRAQGRRHRNHQDTPRNISELSIRVLLSKATRQNVFYSQNDASDESNSDFTVISINESIAAFWHSNPTELKLRLFPEPLPQYRKLVRTGVLRGDDHQTRIIQKLQDLHDKLLNYHPPRIPPPPAPSLFSRIRSSLDESFRINTDPIAPPPNAPKGLYLYGDVGTGKTMLMDLFYSTLPAGIKRKRRVHFHAFMIDVHKRIHAIKARAGNVGDPILPVARDLANEASVLCFDEFQVTDIADAMILRRLLESLLNFGVVCVMTSNRHPDDLYKNGIQRSSFIPTIELLKTQFEVTDLDSGTDYRRMARAASSIKPYHHPLSPQTSKTIDSIFESLTQSERVVQNRKLQIWGRTLLIPASTSNVAKFTFQELCGNPLSAADYLEITRVFGTVFLLDVWKMGVDRKDLARRFITFIDACYESKTRLFITSEVPIYQVFAGEPEKTEGMSDHMRGVMDDLGLSPDLVGKSSMFTGEEEIFAFARACSRLVQMESKEWAETAGMGAVGAADESNN</sequence>
<dbReference type="GO" id="GO:0005524">
    <property type="term" value="F:ATP binding"/>
    <property type="evidence" value="ECO:0007669"/>
    <property type="project" value="UniProtKB-KW"/>
</dbReference>